<dbReference type="InterPro" id="IPR026960">
    <property type="entry name" value="RVT-Znf"/>
</dbReference>
<dbReference type="Proteomes" id="UP000596660">
    <property type="component" value="Unplaced"/>
</dbReference>
<organism evidence="2 3">
    <name type="scientific">Chenopodium quinoa</name>
    <name type="common">Quinoa</name>
    <dbReference type="NCBI Taxonomy" id="63459"/>
    <lineage>
        <taxon>Eukaryota</taxon>
        <taxon>Viridiplantae</taxon>
        <taxon>Streptophyta</taxon>
        <taxon>Embryophyta</taxon>
        <taxon>Tracheophyta</taxon>
        <taxon>Spermatophyta</taxon>
        <taxon>Magnoliopsida</taxon>
        <taxon>eudicotyledons</taxon>
        <taxon>Gunneridae</taxon>
        <taxon>Pentapetalae</taxon>
        <taxon>Caryophyllales</taxon>
        <taxon>Chenopodiaceae</taxon>
        <taxon>Chenopodioideae</taxon>
        <taxon>Atripliceae</taxon>
        <taxon>Chenopodium</taxon>
    </lineage>
</organism>
<keyword evidence="3" id="KW-1185">Reference proteome</keyword>
<dbReference type="Gramene" id="AUR62017482-RA">
    <property type="protein sequence ID" value="AUR62017482-RA:cds"/>
    <property type="gene ID" value="AUR62017482"/>
</dbReference>
<name>A0A803LRA3_CHEQI</name>
<reference evidence="2" key="2">
    <citation type="submission" date="2021-03" db="UniProtKB">
        <authorList>
            <consortium name="EnsemblPlants"/>
        </authorList>
    </citation>
    <scope>IDENTIFICATION</scope>
</reference>
<feature type="domain" description="Reverse transcriptase zinc-binding" evidence="1">
    <location>
        <begin position="62"/>
        <end position="153"/>
    </location>
</feature>
<dbReference type="Pfam" id="PF13966">
    <property type="entry name" value="zf-RVT"/>
    <property type="match status" value="1"/>
</dbReference>
<dbReference type="AlphaFoldDB" id="A0A803LRA3"/>
<dbReference type="OMA" id="ICKSHEE"/>
<reference evidence="2" key="1">
    <citation type="journal article" date="2017" name="Nature">
        <title>The genome of Chenopodium quinoa.</title>
        <authorList>
            <person name="Jarvis D.E."/>
            <person name="Ho Y.S."/>
            <person name="Lightfoot D.J."/>
            <person name="Schmoeckel S.M."/>
            <person name="Li B."/>
            <person name="Borm T.J.A."/>
            <person name="Ohyanagi H."/>
            <person name="Mineta K."/>
            <person name="Michell C.T."/>
            <person name="Saber N."/>
            <person name="Kharbatia N.M."/>
            <person name="Rupper R.R."/>
            <person name="Sharp A.R."/>
            <person name="Dally N."/>
            <person name="Boughton B.A."/>
            <person name="Woo Y.H."/>
            <person name="Gao G."/>
            <person name="Schijlen E.G.W.M."/>
            <person name="Guo X."/>
            <person name="Momin A.A."/>
            <person name="Negrao S."/>
            <person name="Al-Babili S."/>
            <person name="Gehring C."/>
            <person name="Roessner U."/>
            <person name="Jung C."/>
            <person name="Murphy K."/>
            <person name="Arold S.T."/>
            <person name="Gojobori T."/>
            <person name="van der Linden C.G."/>
            <person name="van Loo E.N."/>
            <person name="Jellen E.N."/>
            <person name="Maughan P.J."/>
            <person name="Tester M."/>
        </authorList>
    </citation>
    <scope>NUCLEOTIDE SEQUENCE [LARGE SCALE GENOMIC DNA]</scope>
    <source>
        <strain evidence="2">cv. PI 614886</strain>
    </source>
</reference>
<evidence type="ECO:0000313" key="2">
    <source>
        <dbReference type="EnsemblPlants" id="AUR62017482-RA:cds"/>
    </source>
</evidence>
<evidence type="ECO:0000313" key="3">
    <source>
        <dbReference type="Proteomes" id="UP000596660"/>
    </source>
</evidence>
<evidence type="ECO:0000259" key="1">
    <source>
        <dbReference type="Pfam" id="PF13966"/>
    </source>
</evidence>
<dbReference type="EnsemblPlants" id="AUR62017482-RA">
    <property type="protein sequence ID" value="AUR62017482-RA:cds"/>
    <property type="gene ID" value="AUR62017482"/>
</dbReference>
<protein>
    <recommendedName>
        <fullName evidence="1">Reverse transcriptase zinc-binding domain-containing protein</fullName>
    </recommendedName>
</protein>
<proteinExistence type="predicted"/>
<accession>A0A803LRA3</accession>
<sequence length="155" mass="17568">MQTRADNKPSVVSDLICEGEWRADLLSSHFLDWEVEEILKIPIARYGGEDVWTWHFTKNGEFSVRSAYHVELKASLESRASSSGAENSTVWNRLWKANIPPKIKLFGWRVLHESIAVRSSLSMRGMSVDSTCPCCGTEPETILHSLFLCQEARLV</sequence>